<dbReference type="Proteomes" id="UP000240957">
    <property type="component" value="Unassembled WGS sequence"/>
</dbReference>
<sequence length="61" mass="7186">MLLQVDNVVINTDQIQLIKIDDQANYVIIFFSDTHSRKVSFPNYDDLDRFLTKLGRKDHFA</sequence>
<gene>
    <name evidence="1" type="ORF">C9E89_022710</name>
</gene>
<evidence type="ECO:0000313" key="2">
    <source>
        <dbReference type="Proteomes" id="UP000240957"/>
    </source>
</evidence>
<proteinExistence type="predicted"/>
<evidence type="ECO:0000313" key="1">
    <source>
        <dbReference type="EMBL" id="RFC81281.1"/>
    </source>
</evidence>
<comment type="caution">
    <text evidence="1">The sequence shown here is derived from an EMBL/GenBank/DDBJ whole genome shotgun (WGS) entry which is preliminary data.</text>
</comment>
<evidence type="ECO:0008006" key="3">
    <source>
        <dbReference type="Google" id="ProtNLM"/>
    </source>
</evidence>
<organism evidence="1 2">
    <name type="scientific">Acinetobacter sichuanensis</name>
    <dbReference type="NCBI Taxonomy" id="2136183"/>
    <lineage>
        <taxon>Bacteria</taxon>
        <taxon>Pseudomonadati</taxon>
        <taxon>Pseudomonadota</taxon>
        <taxon>Gammaproteobacteria</taxon>
        <taxon>Moraxellales</taxon>
        <taxon>Moraxellaceae</taxon>
        <taxon>Acinetobacter</taxon>
    </lineage>
</organism>
<protein>
    <recommendedName>
        <fullName evidence="3">KTSC domain-containing protein</fullName>
    </recommendedName>
</protein>
<accession>A0A371YII1</accession>
<dbReference type="EMBL" id="PYIX02000161">
    <property type="protein sequence ID" value="RFC81281.1"/>
    <property type="molecule type" value="Genomic_DNA"/>
</dbReference>
<dbReference type="AlphaFoldDB" id="A0A371YII1"/>
<reference evidence="1 2" key="1">
    <citation type="submission" date="2018-08" db="EMBL/GenBank/DDBJ databases">
        <title>The draft genome of Acinetobacter sichuanensis strain WCHAc060041.</title>
        <authorList>
            <person name="Qin J."/>
            <person name="Feng Y."/>
            <person name="Zong Z."/>
        </authorList>
    </citation>
    <scope>NUCLEOTIDE SEQUENCE [LARGE SCALE GENOMIC DNA]</scope>
    <source>
        <strain evidence="1 2">WCHAc060041</strain>
    </source>
</reference>
<name>A0A371YII1_9GAMM</name>